<feature type="domain" description="Non-reducing end beta-L-arabinofuranosidase-like GH127 catalytic" evidence="1">
    <location>
        <begin position="81"/>
        <end position="488"/>
    </location>
</feature>
<dbReference type="EMBL" id="RHPJ01000002">
    <property type="protein sequence ID" value="TGO05754.1"/>
    <property type="molecule type" value="Genomic_DNA"/>
</dbReference>
<dbReference type="InterPro" id="IPR008928">
    <property type="entry name" value="6-hairpin_glycosidase_sf"/>
</dbReference>
<accession>A0A4Z1E1E2</accession>
<organism evidence="3 4">
    <name type="scientific">Serinibacter arcticus</name>
    <dbReference type="NCBI Taxonomy" id="1655435"/>
    <lineage>
        <taxon>Bacteria</taxon>
        <taxon>Bacillati</taxon>
        <taxon>Actinomycetota</taxon>
        <taxon>Actinomycetes</taxon>
        <taxon>Micrococcales</taxon>
        <taxon>Beutenbergiaceae</taxon>
        <taxon>Serinibacter</taxon>
    </lineage>
</organism>
<dbReference type="GO" id="GO:0005975">
    <property type="term" value="P:carbohydrate metabolic process"/>
    <property type="evidence" value="ECO:0007669"/>
    <property type="project" value="InterPro"/>
</dbReference>
<dbReference type="SUPFAM" id="SSF48208">
    <property type="entry name" value="Six-hairpin glycosidases"/>
    <property type="match status" value="1"/>
</dbReference>
<dbReference type="PANTHER" id="PTHR31151">
    <property type="entry name" value="PROLINE-TRNA LIGASE (DUF1680)"/>
    <property type="match status" value="1"/>
</dbReference>
<evidence type="ECO:0000313" key="4">
    <source>
        <dbReference type="Proteomes" id="UP000297318"/>
    </source>
</evidence>
<protein>
    <submittedName>
        <fullName evidence="3">Putative glycosyl hydrolase (DUF1680)</fullName>
    </submittedName>
</protein>
<dbReference type="Pfam" id="PF20736">
    <property type="entry name" value="Glyco_hydro127M"/>
    <property type="match status" value="1"/>
</dbReference>
<dbReference type="InterPro" id="IPR006311">
    <property type="entry name" value="TAT_signal"/>
</dbReference>
<dbReference type="InterPro" id="IPR049046">
    <property type="entry name" value="Beta-AFase-like_GH127_middle"/>
</dbReference>
<sequence length="755" mass="81501">MLPTKPGPDSWLPAVSRRSILQLGAAGAAAAGLLSMGGPGAVAAPPVVARAGTVLDRRAVAALDHTVIGPGWRAQPFRMADVRIGDGVFSRAADQNLELARAYPVDRVLAVFRRNAGLDTKGASAPGGWEGFGHPNEQAWGPTDYPGRANVQTENLLRGHYAGHFLSMVALAFASTGESALKDKADAIVAGLGEVQQTLAATGRYSHPGFLAAYGEWQFSQLERYAPYGEIWAPYYTAHKIFAGLLDAYQLCGNEQALTIASSMGRWVHARLSVLPNEQRQRMWGIYIAGEYGGMNEVLAELAAITGDEQFLATAKLFDLDTLVTASADGVDILDGKHANQHIPQFPGYAKVFDHTGETRYLDAVRNFWGMVVPGRTYAHGGNGEGELWGPANTVAGDIGARNAETCASYNMLKTSRLLFFHTLDARYMDYYERAVLNHVLGSRKNVSSTTSPEVAYMFQVQPGGRREYGNTGTCCGGTGLENHVKYNDSIYFRSPAAASRRELWVNLYLPSTLEWEDAGLTLVQETDYPRQQGTRLRVSGGGALDLHLRVPGWVRRGFTVKVNGQVQQLDARPATYVTVSRTWSTGDVVDVEMPFSLRAVPTVDDPGLQSLEWGPTVLLVRGTAARTPEVGLYGSAALDGSLDRAITPTGGGYFTLGGQTLEPAWSGDDTQYSMYIRRTEPRIVFAGTDSGAKNPARPDGTTFLDALWGDGGFASRTDFLAGVRRTVDAFSAEGLLSRRDAQRTLLAAGKARFA</sequence>
<dbReference type="Proteomes" id="UP000297318">
    <property type="component" value="Unassembled WGS sequence"/>
</dbReference>
<keyword evidence="4" id="KW-1185">Reference proteome</keyword>
<evidence type="ECO:0000259" key="2">
    <source>
        <dbReference type="Pfam" id="PF20736"/>
    </source>
</evidence>
<dbReference type="AlphaFoldDB" id="A0A4Z1E1E2"/>
<evidence type="ECO:0000313" key="3">
    <source>
        <dbReference type="EMBL" id="TGO05754.1"/>
    </source>
</evidence>
<keyword evidence="3" id="KW-0378">Hydrolase</keyword>
<dbReference type="Pfam" id="PF07944">
    <property type="entry name" value="Beta-AFase-like_GH127_cat"/>
    <property type="match status" value="1"/>
</dbReference>
<reference evidence="3 4" key="1">
    <citation type="submission" date="2018-11" db="EMBL/GenBank/DDBJ databases">
        <title>Complete genome sequencing of the Actinobacteria Serinibacter sp. K3-2.</title>
        <authorList>
            <person name="Rakitin A.L."/>
            <person name="Beletsky A.V."/>
            <person name="Mardanov A.V."/>
            <person name="Ravin N.V."/>
            <person name="Gromova A.S."/>
            <person name="Filippova S.N."/>
            <person name="Gal'Chenko V.F."/>
        </authorList>
    </citation>
    <scope>NUCLEOTIDE SEQUENCE [LARGE SCALE GENOMIC DNA]</scope>
    <source>
        <strain evidence="3 4">K3-2</strain>
    </source>
</reference>
<comment type="caution">
    <text evidence="3">The sequence shown here is derived from an EMBL/GenBank/DDBJ whole genome shotgun (WGS) entry which is preliminary data.</text>
</comment>
<proteinExistence type="predicted"/>
<dbReference type="PROSITE" id="PS51318">
    <property type="entry name" value="TAT"/>
    <property type="match status" value="1"/>
</dbReference>
<gene>
    <name evidence="3" type="ORF">SERN_1758</name>
</gene>
<evidence type="ECO:0000259" key="1">
    <source>
        <dbReference type="Pfam" id="PF07944"/>
    </source>
</evidence>
<feature type="domain" description="Non-reducing end beta-L-arabinofuranosidase-like GH127 middle" evidence="2">
    <location>
        <begin position="504"/>
        <end position="595"/>
    </location>
</feature>
<dbReference type="InterPro" id="IPR012878">
    <property type="entry name" value="Beta-AFase-like_GH127_cat"/>
</dbReference>
<dbReference type="GO" id="GO:0016787">
    <property type="term" value="F:hydrolase activity"/>
    <property type="evidence" value="ECO:0007669"/>
    <property type="project" value="UniProtKB-KW"/>
</dbReference>
<dbReference type="PANTHER" id="PTHR31151:SF0">
    <property type="entry name" value="PROLINE-TRNA LIGASE (DUF1680)"/>
    <property type="match status" value="1"/>
</dbReference>
<name>A0A4Z1E1E2_9MICO</name>